<comment type="subcellular location">
    <subcellularLocation>
        <location evidence="1 8">Cell membrane</location>
        <topology evidence="1 8">Multi-pass membrane protein</topology>
    </subcellularLocation>
</comment>
<dbReference type="Proteomes" id="UP001595821">
    <property type="component" value="Unassembled WGS sequence"/>
</dbReference>
<dbReference type="InterPro" id="IPR035906">
    <property type="entry name" value="MetI-like_sf"/>
</dbReference>
<dbReference type="RefSeq" id="WP_246976361.1">
    <property type="nucleotide sequence ID" value="NZ_CP095398.1"/>
</dbReference>
<comment type="caution">
    <text evidence="10">The sequence shown here is derived from an EMBL/GenBank/DDBJ whole genome shotgun (WGS) entry which is preliminary data.</text>
</comment>
<feature type="transmembrane region" description="Helical" evidence="8">
    <location>
        <begin position="146"/>
        <end position="169"/>
    </location>
</feature>
<evidence type="ECO:0000256" key="6">
    <source>
        <dbReference type="ARBA" id="ARBA00022989"/>
    </source>
</evidence>
<dbReference type="PROSITE" id="PS50928">
    <property type="entry name" value="ABC_TM1"/>
    <property type="match status" value="1"/>
</dbReference>
<keyword evidence="5 8" id="KW-0812">Transmembrane</keyword>
<dbReference type="AlphaFoldDB" id="A0ABD5P362"/>
<keyword evidence="3 8" id="KW-0813">Transport</keyword>
<evidence type="ECO:0000313" key="11">
    <source>
        <dbReference type="Proteomes" id="UP001595821"/>
    </source>
</evidence>
<dbReference type="Gene3D" id="1.10.3720.10">
    <property type="entry name" value="MetI-like"/>
    <property type="match status" value="1"/>
</dbReference>
<keyword evidence="6 8" id="KW-1133">Transmembrane helix</keyword>
<gene>
    <name evidence="10" type="ORF">ACFOZ7_17750</name>
</gene>
<feature type="transmembrane region" description="Helical" evidence="8">
    <location>
        <begin position="190"/>
        <end position="212"/>
    </location>
</feature>
<dbReference type="PANTHER" id="PTHR42929">
    <property type="entry name" value="INNER MEMBRANE ABC TRANSPORTER PERMEASE PROTEIN YDCU-RELATED-RELATED"/>
    <property type="match status" value="1"/>
</dbReference>
<evidence type="ECO:0000256" key="1">
    <source>
        <dbReference type="ARBA" id="ARBA00004651"/>
    </source>
</evidence>
<keyword evidence="7 8" id="KW-0472">Membrane</keyword>
<organism evidence="10 11">
    <name type="scientific">Natribaculum luteum</name>
    <dbReference type="NCBI Taxonomy" id="1586232"/>
    <lineage>
        <taxon>Archaea</taxon>
        <taxon>Methanobacteriati</taxon>
        <taxon>Methanobacteriota</taxon>
        <taxon>Stenosarchaea group</taxon>
        <taxon>Halobacteria</taxon>
        <taxon>Halobacteriales</taxon>
        <taxon>Natrialbaceae</taxon>
        <taxon>Natribaculum</taxon>
    </lineage>
</organism>
<dbReference type="InterPro" id="IPR000515">
    <property type="entry name" value="MetI-like"/>
</dbReference>
<dbReference type="CDD" id="cd06261">
    <property type="entry name" value="TM_PBP2"/>
    <property type="match status" value="1"/>
</dbReference>
<feature type="domain" description="ABC transmembrane type-1" evidence="9">
    <location>
        <begin position="68"/>
        <end position="265"/>
    </location>
</feature>
<evidence type="ECO:0000256" key="3">
    <source>
        <dbReference type="ARBA" id="ARBA00022448"/>
    </source>
</evidence>
<dbReference type="GeneID" id="71856046"/>
<evidence type="ECO:0000256" key="5">
    <source>
        <dbReference type="ARBA" id="ARBA00022692"/>
    </source>
</evidence>
<proteinExistence type="inferred from homology"/>
<reference evidence="10 11" key="1">
    <citation type="journal article" date="2014" name="Int. J. Syst. Evol. Microbiol.">
        <title>Complete genome sequence of Corynebacterium casei LMG S-19264T (=DSM 44701T), isolated from a smear-ripened cheese.</title>
        <authorList>
            <consortium name="US DOE Joint Genome Institute (JGI-PGF)"/>
            <person name="Walter F."/>
            <person name="Albersmeier A."/>
            <person name="Kalinowski J."/>
            <person name="Ruckert C."/>
        </authorList>
    </citation>
    <scope>NUCLEOTIDE SEQUENCE [LARGE SCALE GENOMIC DNA]</scope>
    <source>
        <strain evidence="10 11">IBRC-M 10912</strain>
    </source>
</reference>
<evidence type="ECO:0000256" key="2">
    <source>
        <dbReference type="ARBA" id="ARBA00007069"/>
    </source>
</evidence>
<accession>A0ABD5P362</accession>
<dbReference type="GO" id="GO:0005886">
    <property type="term" value="C:plasma membrane"/>
    <property type="evidence" value="ECO:0007669"/>
    <property type="project" value="UniProtKB-SubCell"/>
</dbReference>
<dbReference type="Pfam" id="PF00528">
    <property type="entry name" value="BPD_transp_1"/>
    <property type="match status" value="1"/>
</dbReference>
<keyword evidence="4" id="KW-1003">Cell membrane</keyword>
<dbReference type="PANTHER" id="PTHR42929:SF1">
    <property type="entry name" value="INNER MEMBRANE ABC TRANSPORTER PERMEASE PROTEIN YDCU-RELATED"/>
    <property type="match status" value="1"/>
</dbReference>
<feature type="transmembrane region" description="Helical" evidence="8">
    <location>
        <begin position="72"/>
        <end position="95"/>
    </location>
</feature>
<feature type="transmembrane region" description="Helical" evidence="8">
    <location>
        <begin position="21"/>
        <end position="42"/>
    </location>
</feature>
<feature type="transmembrane region" description="Helical" evidence="8">
    <location>
        <begin position="248"/>
        <end position="271"/>
    </location>
</feature>
<evidence type="ECO:0000256" key="8">
    <source>
        <dbReference type="RuleBase" id="RU363032"/>
    </source>
</evidence>
<feature type="transmembrane region" description="Helical" evidence="8">
    <location>
        <begin position="102"/>
        <end position="126"/>
    </location>
</feature>
<dbReference type="SUPFAM" id="SSF161098">
    <property type="entry name" value="MetI-like"/>
    <property type="match status" value="1"/>
</dbReference>
<protein>
    <submittedName>
        <fullName evidence="10">ABC transporter permease</fullName>
    </submittedName>
</protein>
<evidence type="ECO:0000259" key="9">
    <source>
        <dbReference type="PROSITE" id="PS50928"/>
    </source>
</evidence>
<comment type="similarity">
    <text evidence="2">Belongs to the binding-protein-dependent transport system permease family. CysTW subfamily.</text>
</comment>
<sequence>MIVRGLTVPDWLRERTTPVHLLAFGLGWLVLFFVVPLLVLLWQSLGLGTSNPLAAYERAFSELYLRAILRSFLYGIVTTAITLALAYSFSYFVVFWTSMERLFLVLVVLPLWIAYIIRYLGIQLFLSPTGPFVELFGSDFGLLFSTRGVILGLVVAFLPFAILPIYNSMSAVDQSYVQASRILGAGQLRTIYSVILPLSVSGIVAGGLIVFILASGSFLAPAVLGNPDTFMIANMIERSYTELYNIELAAALSVIYTGALLALIAAFNSYVNLGEVFEKL</sequence>
<evidence type="ECO:0000256" key="4">
    <source>
        <dbReference type="ARBA" id="ARBA00022475"/>
    </source>
</evidence>
<evidence type="ECO:0000256" key="7">
    <source>
        <dbReference type="ARBA" id="ARBA00023136"/>
    </source>
</evidence>
<evidence type="ECO:0000313" key="10">
    <source>
        <dbReference type="EMBL" id="MFC4248747.1"/>
    </source>
</evidence>
<name>A0ABD5P362_9EURY</name>
<dbReference type="EMBL" id="JBHSDJ010000127">
    <property type="protein sequence ID" value="MFC4248747.1"/>
    <property type="molecule type" value="Genomic_DNA"/>
</dbReference>